<dbReference type="InterPro" id="IPR020449">
    <property type="entry name" value="Tscrpt_reg_AraC-type_HTH"/>
</dbReference>
<organism evidence="6 7">
    <name type="scientific">Nocardiopsis terrae</name>
    <dbReference type="NCBI Taxonomy" id="372655"/>
    <lineage>
        <taxon>Bacteria</taxon>
        <taxon>Bacillati</taxon>
        <taxon>Actinomycetota</taxon>
        <taxon>Actinomycetes</taxon>
        <taxon>Streptosporangiales</taxon>
        <taxon>Nocardiopsidaceae</taxon>
        <taxon>Nocardiopsis</taxon>
    </lineage>
</organism>
<dbReference type="InterPro" id="IPR050204">
    <property type="entry name" value="AraC_XylS_family_regulators"/>
</dbReference>
<reference evidence="6 7" key="1">
    <citation type="submission" date="2020-10" db="EMBL/GenBank/DDBJ databases">
        <title>Sequencing the genomes of 1000 actinobacteria strains.</title>
        <authorList>
            <person name="Klenk H.-P."/>
        </authorList>
    </citation>
    <scope>NUCLEOTIDE SEQUENCE [LARGE SCALE GENOMIC DNA]</scope>
    <source>
        <strain evidence="6 7">DSM 45157</strain>
    </source>
</reference>
<dbReference type="PROSITE" id="PS01124">
    <property type="entry name" value="HTH_ARAC_FAMILY_2"/>
    <property type="match status" value="1"/>
</dbReference>
<dbReference type="RefSeq" id="WP_191268171.1">
    <property type="nucleotide sequence ID" value="NZ_BMXJ01000002.1"/>
</dbReference>
<sequence>MDPLVRLLDGPRARGAFTLRTVMSPPWSIDVREGAALDMLVAASGSLWLTTGAETVEAGPGDVVLVRGPEPYVLSDRPGRTPAITIEPGQRCVSEDGRELHVSMCHGVGTWGNDPDGTDSAIIGSYGDTGEVGRLALAALPPLAVLRTGAVDPALVSLLTREVTSERVAQSSLNDRLLDCLLVMAVRAWLESHPDTAPNWLSARNDPVVARALDLVHEHPDRPWTLESLARECAVSRATLAARFQPAVGSPPMTYLRTWRLTLACDLLVDEPSLGLERLAARVGYGSAFAFSTAFKKHAGTSPSEYRRTRGGGGPSLGPPVPATRASAPPVPTPPSPVPAARGREVRILSTPPRRGPR</sequence>
<dbReference type="SMART" id="SM00342">
    <property type="entry name" value="HTH_ARAC"/>
    <property type="match status" value="1"/>
</dbReference>
<dbReference type="Pfam" id="PF12833">
    <property type="entry name" value="HTH_18"/>
    <property type="match status" value="1"/>
</dbReference>
<evidence type="ECO:0000256" key="2">
    <source>
        <dbReference type="ARBA" id="ARBA00023125"/>
    </source>
</evidence>
<evidence type="ECO:0000313" key="6">
    <source>
        <dbReference type="EMBL" id="MBE1456819.1"/>
    </source>
</evidence>
<comment type="caution">
    <text evidence="6">The sequence shown here is derived from an EMBL/GenBank/DDBJ whole genome shotgun (WGS) entry which is preliminary data.</text>
</comment>
<dbReference type="PRINTS" id="PR00032">
    <property type="entry name" value="HTHARAC"/>
</dbReference>
<gene>
    <name evidence="6" type="ORF">H4W79_001033</name>
</gene>
<dbReference type="Gene3D" id="1.10.10.60">
    <property type="entry name" value="Homeodomain-like"/>
    <property type="match status" value="1"/>
</dbReference>
<keyword evidence="3" id="KW-0804">Transcription</keyword>
<keyword evidence="1" id="KW-0805">Transcription regulation</keyword>
<evidence type="ECO:0000259" key="5">
    <source>
        <dbReference type="PROSITE" id="PS01124"/>
    </source>
</evidence>
<dbReference type="PANTHER" id="PTHR46796:SF13">
    <property type="entry name" value="HTH-TYPE TRANSCRIPTIONAL ACTIVATOR RHAS"/>
    <property type="match status" value="1"/>
</dbReference>
<evidence type="ECO:0000313" key="7">
    <source>
        <dbReference type="Proteomes" id="UP000598217"/>
    </source>
</evidence>
<feature type="region of interest" description="Disordered" evidence="4">
    <location>
        <begin position="300"/>
        <end position="358"/>
    </location>
</feature>
<evidence type="ECO:0000256" key="1">
    <source>
        <dbReference type="ARBA" id="ARBA00023015"/>
    </source>
</evidence>
<feature type="compositionally biased region" description="Pro residues" evidence="4">
    <location>
        <begin position="329"/>
        <end position="338"/>
    </location>
</feature>
<name>A0ABR9HCS4_9ACTN</name>
<dbReference type="InterPro" id="IPR018062">
    <property type="entry name" value="HTH_AraC-typ_CS"/>
</dbReference>
<keyword evidence="7" id="KW-1185">Reference proteome</keyword>
<evidence type="ECO:0000256" key="4">
    <source>
        <dbReference type="SAM" id="MobiDB-lite"/>
    </source>
</evidence>
<accession>A0ABR9HCS4</accession>
<dbReference type="InterPro" id="IPR009057">
    <property type="entry name" value="Homeodomain-like_sf"/>
</dbReference>
<evidence type="ECO:0000256" key="3">
    <source>
        <dbReference type="ARBA" id="ARBA00023163"/>
    </source>
</evidence>
<dbReference type="PANTHER" id="PTHR46796">
    <property type="entry name" value="HTH-TYPE TRANSCRIPTIONAL ACTIVATOR RHAS-RELATED"/>
    <property type="match status" value="1"/>
</dbReference>
<keyword evidence="2" id="KW-0238">DNA-binding</keyword>
<dbReference type="SUPFAM" id="SSF46689">
    <property type="entry name" value="Homeodomain-like"/>
    <property type="match status" value="2"/>
</dbReference>
<dbReference type="Proteomes" id="UP000598217">
    <property type="component" value="Unassembled WGS sequence"/>
</dbReference>
<feature type="domain" description="HTH araC/xylS-type" evidence="5">
    <location>
        <begin position="210"/>
        <end position="309"/>
    </location>
</feature>
<dbReference type="PROSITE" id="PS00041">
    <property type="entry name" value="HTH_ARAC_FAMILY_1"/>
    <property type="match status" value="1"/>
</dbReference>
<proteinExistence type="predicted"/>
<dbReference type="InterPro" id="IPR018060">
    <property type="entry name" value="HTH_AraC"/>
</dbReference>
<dbReference type="EMBL" id="JADBDY010000001">
    <property type="protein sequence ID" value="MBE1456819.1"/>
    <property type="molecule type" value="Genomic_DNA"/>
</dbReference>
<protein>
    <submittedName>
        <fullName evidence="6">AraC-like DNA-binding protein</fullName>
    </submittedName>
</protein>
<dbReference type="Pfam" id="PF12852">
    <property type="entry name" value="Cupin_6"/>
    <property type="match status" value="1"/>
</dbReference>
<dbReference type="InterPro" id="IPR032783">
    <property type="entry name" value="AraC_lig"/>
</dbReference>